<dbReference type="SMART" id="SM00220">
    <property type="entry name" value="S_TKc"/>
    <property type="match status" value="1"/>
</dbReference>
<keyword evidence="8" id="KW-1185">Reference proteome</keyword>
<keyword evidence="1 7" id="KW-0808">Transferase</keyword>
<dbReference type="GO" id="GO:0004674">
    <property type="term" value="F:protein serine/threonine kinase activity"/>
    <property type="evidence" value="ECO:0007669"/>
    <property type="project" value="UniProtKB-EC"/>
</dbReference>
<keyword evidence="2" id="KW-0547">Nucleotide-binding</keyword>
<evidence type="ECO:0000256" key="5">
    <source>
        <dbReference type="SAM" id="MobiDB-lite"/>
    </source>
</evidence>
<dbReference type="InterPro" id="IPR011009">
    <property type="entry name" value="Kinase-like_dom_sf"/>
</dbReference>
<proteinExistence type="predicted"/>
<feature type="region of interest" description="Disordered" evidence="5">
    <location>
        <begin position="1"/>
        <end position="38"/>
    </location>
</feature>
<accession>A0A517T6Z6</accession>
<dbReference type="InterPro" id="IPR000719">
    <property type="entry name" value="Prot_kinase_dom"/>
</dbReference>
<evidence type="ECO:0000259" key="6">
    <source>
        <dbReference type="PROSITE" id="PS50011"/>
    </source>
</evidence>
<sequence length="326" mass="35356">MTGSTPNAPAQSDSSGQFDFESEIAKSDTPHGGSAQLTDHGVEESIPVIPGFDLKAVVGKGGCGLVYIGEQINTRRLVAAKFLNAHLQGGPVEKRMRREAYITALLRHRNIPLAIDFGTLGKVPYFVTEYCPGKPLDRCGPLPERTVWLIALQISSALAAVNRAGVIHRDVKPGNIIAGLQSNGQVLARLIDFGLARAPGDARNEGGLLGENQSVGSPPYVAPEQLIRASEVDGRADLYAFGATLYHLLTGIAPHGMKSPEVLRKKIAEDPMPPKQLMPEVSTELDSLIMRLMKRAPDHRPENADKVRAEIWNYLKKNQPNRALEP</sequence>
<dbReference type="Pfam" id="PF00069">
    <property type="entry name" value="Pkinase"/>
    <property type="match status" value="1"/>
</dbReference>
<evidence type="ECO:0000313" key="8">
    <source>
        <dbReference type="Proteomes" id="UP000319976"/>
    </source>
</evidence>
<dbReference type="CDD" id="cd14014">
    <property type="entry name" value="STKc_PknB_like"/>
    <property type="match status" value="1"/>
</dbReference>
<dbReference type="Proteomes" id="UP000319976">
    <property type="component" value="Chromosome"/>
</dbReference>
<evidence type="ECO:0000256" key="2">
    <source>
        <dbReference type="ARBA" id="ARBA00022741"/>
    </source>
</evidence>
<dbReference type="GO" id="GO:0005524">
    <property type="term" value="F:ATP binding"/>
    <property type="evidence" value="ECO:0007669"/>
    <property type="project" value="UniProtKB-KW"/>
</dbReference>
<feature type="domain" description="Protein kinase" evidence="6">
    <location>
        <begin position="52"/>
        <end position="313"/>
    </location>
</feature>
<dbReference type="AlphaFoldDB" id="A0A517T6Z6"/>
<dbReference type="Gene3D" id="1.10.510.10">
    <property type="entry name" value="Transferase(Phosphotransferase) domain 1"/>
    <property type="match status" value="1"/>
</dbReference>
<evidence type="ECO:0000256" key="4">
    <source>
        <dbReference type="ARBA" id="ARBA00022840"/>
    </source>
</evidence>
<protein>
    <submittedName>
        <fullName evidence="7">Serine/threonine-protein kinase PknB</fullName>
        <ecNumber evidence="7">2.7.11.1</ecNumber>
    </submittedName>
</protein>
<dbReference type="EMBL" id="CP036316">
    <property type="protein sequence ID" value="QDT64130.1"/>
    <property type="molecule type" value="Genomic_DNA"/>
</dbReference>
<dbReference type="SUPFAM" id="SSF56112">
    <property type="entry name" value="Protein kinase-like (PK-like)"/>
    <property type="match status" value="1"/>
</dbReference>
<reference evidence="7 8" key="1">
    <citation type="submission" date="2019-02" db="EMBL/GenBank/DDBJ databases">
        <title>Deep-cultivation of Planctomycetes and their phenomic and genomic characterization uncovers novel biology.</title>
        <authorList>
            <person name="Wiegand S."/>
            <person name="Jogler M."/>
            <person name="Boedeker C."/>
            <person name="Pinto D."/>
            <person name="Vollmers J."/>
            <person name="Rivas-Marin E."/>
            <person name="Kohn T."/>
            <person name="Peeters S.H."/>
            <person name="Heuer A."/>
            <person name="Rast P."/>
            <person name="Oberbeckmann S."/>
            <person name="Bunk B."/>
            <person name="Jeske O."/>
            <person name="Meyerdierks A."/>
            <person name="Storesund J.E."/>
            <person name="Kallscheuer N."/>
            <person name="Luecker S."/>
            <person name="Lage O.M."/>
            <person name="Pohl T."/>
            <person name="Merkel B.J."/>
            <person name="Hornburger P."/>
            <person name="Mueller R.-W."/>
            <person name="Bruemmer F."/>
            <person name="Labrenz M."/>
            <person name="Spormann A.M."/>
            <person name="Op den Camp H."/>
            <person name="Overmann J."/>
            <person name="Amann R."/>
            <person name="Jetten M.S.M."/>
            <person name="Mascher T."/>
            <person name="Medema M.H."/>
            <person name="Devos D.P."/>
            <person name="Kaster A.-K."/>
            <person name="Ovreas L."/>
            <person name="Rohde M."/>
            <person name="Galperin M.Y."/>
            <person name="Jogler C."/>
        </authorList>
    </citation>
    <scope>NUCLEOTIDE SEQUENCE [LARGE SCALE GENOMIC DNA]</scope>
    <source>
        <strain evidence="7 8">V22</strain>
    </source>
</reference>
<dbReference type="EC" id="2.7.11.1" evidence="7"/>
<gene>
    <name evidence="7" type="primary">pknB_2</name>
    <name evidence="7" type="ORF">V22_13610</name>
</gene>
<feature type="compositionally biased region" description="Polar residues" evidence="5">
    <location>
        <begin position="1"/>
        <end position="17"/>
    </location>
</feature>
<dbReference type="Gene3D" id="3.30.200.20">
    <property type="entry name" value="Phosphorylase Kinase, domain 1"/>
    <property type="match status" value="1"/>
</dbReference>
<keyword evidence="3 7" id="KW-0418">Kinase</keyword>
<keyword evidence="4" id="KW-0067">ATP-binding</keyword>
<name>A0A517T6Z6_9PLAN</name>
<evidence type="ECO:0000256" key="3">
    <source>
        <dbReference type="ARBA" id="ARBA00022777"/>
    </source>
</evidence>
<dbReference type="PANTHER" id="PTHR43289">
    <property type="entry name" value="MITOGEN-ACTIVATED PROTEIN KINASE KINASE KINASE 20-RELATED"/>
    <property type="match status" value="1"/>
</dbReference>
<dbReference type="KEGG" id="chya:V22_13610"/>
<dbReference type="PANTHER" id="PTHR43289:SF34">
    <property type="entry name" value="SERINE_THREONINE-PROTEIN KINASE YBDM-RELATED"/>
    <property type="match status" value="1"/>
</dbReference>
<evidence type="ECO:0000313" key="7">
    <source>
        <dbReference type="EMBL" id="QDT64130.1"/>
    </source>
</evidence>
<dbReference type="PROSITE" id="PS50011">
    <property type="entry name" value="PROTEIN_KINASE_DOM"/>
    <property type="match status" value="1"/>
</dbReference>
<organism evidence="7 8">
    <name type="scientific">Calycomorphotria hydatis</name>
    <dbReference type="NCBI Taxonomy" id="2528027"/>
    <lineage>
        <taxon>Bacteria</taxon>
        <taxon>Pseudomonadati</taxon>
        <taxon>Planctomycetota</taxon>
        <taxon>Planctomycetia</taxon>
        <taxon>Planctomycetales</taxon>
        <taxon>Planctomycetaceae</taxon>
        <taxon>Calycomorphotria</taxon>
    </lineage>
</organism>
<evidence type="ECO:0000256" key="1">
    <source>
        <dbReference type="ARBA" id="ARBA00022679"/>
    </source>
</evidence>